<dbReference type="Gene3D" id="3.90.550.10">
    <property type="entry name" value="Spore Coat Polysaccharide Biosynthesis Protein SpsA, Chain A"/>
    <property type="match status" value="1"/>
</dbReference>
<dbReference type="PANTHER" id="PTHR42866">
    <property type="entry name" value="3-DEOXY-MANNO-OCTULOSONATE CYTIDYLYLTRANSFERASE"/>
    <property type="match status" value="1"/>
</dbReference>
<dbReference type="InterPro" id="IPR029044">
    <property type="entry name" value="Nucleotide-diphossugar_trans"/>
</dbReference>
<dbReference type="GeneID" id="90527944"/>
<dbReference type="Proteomes" id="UP000018901">
    <property type="component" value="Chromosome"/>
</dbReference>
<dbReference type="Pfam" id="PF02348">
    <property type="entry name" value="CTP_transf_3"/>
    <property type="match status" value="1"/>
</dbReference>
<evidence type="ECO:0000313" key="1">
    <source>
        <dbReference type="EMBL" id="AHF11568.1"/>
    </source>
</evidence>
<dbReference type="InterPro" id="IPR003329">
    <property type="entry name" value="Cytidylyl_trans"/>
</dbReference>
<dbReference type="KEGG" id="bvs:BARVI_00415"/>
<sequence>MVSFIIQARSGSTRLPNKILLPFYKDKCILDLMIEKLSSITNTNVLVATTLNSRDDRIVHVAEKHNVKCFRGEESDVLERFISAAEQNNINKIIRVCSDNPFLDVESIQELLGTIQKNPSAEYISFDINGTPSIKTHYGFWTEYVTLDALRKVRDLTSEPVYHEHVTNYIYSHPDKFDIVWIRSSASKLIEGIPVRLTIDTEVDFANAQKIYSDFEQMGIKHTIQGIVNYLSNQPSIISKMKVEIEKNSK</sequence>
<reference evidence="1 2" key="1">
    <citation type="submission" date="2013-12" db="EMBL/GenBank/DDBJ databases">
        <authorList>
            <consortium name="DOE Joint Genome Institute"/>
            <person name="Eisen J."/>
            <person name="Huntemann M."/>
            <person name="Han J."/>
            <person name="Chen A."/>
            <person name="Kyrpides N."/>
            <person name="Mavromatis K."/>
            <person name="Markowitz V."/>
            <person name="Palaniappan K."/>
            <person name="Ivanova N."/>
            <person name="Schaumberg A."/>
            <person name="Pati A."/>
            <person name="Liolios K."/>
            <person name="Nordberg H.P."/>
            <person name="Cantor M.N."/>
            <person name="Hua S.X."/>
            <person name="Woyke T."/>
        </authorList>
    </citation>
    <scope>NUCLEOTIDE SEQUENCE [LARGE SCALE GENOMIC DNA]</scope>
    <source>
        <strain evidence="2">DSM 18177</strain>
    </source>
</reference>
<dbReference type="GO" id="GO:0005829">
    <property type="term" value="C:cytosol"/>
    <property type="evidence" value="ECO:0007669"/>
    <property type="project" value="TreeGrafter"/>
</dbReference>
<keyword evidence="1" id="KW-0808">Transferase</keyword>
<gene>
    <name evidence="1" type="ORF">BARVI_00415</name>
</gene>
<organism evidence="1 2">
    <name type="scientific">Barnesiella viscericola DSM 18177</name>
    <dbReference type="NCBI Taxonomy" id="880074"/>
    <lineage>
        <taxon>Bacteria</taxon>
        <taxon>Pseudomonadati</taxon>
        <taxon>Bacteroidota</taxon>
        <taxon>Bacteroidia</taxon>
        <taxon>Bacteroidales</taxon>
        <taxon>Barnesiellaceae</taxon>
        <taxon>Barnesiella</taxon>
    </lineage>
</organism>
<dbReference type="RefSeq" id="WP_025277314.1">
    <property type="nucleotide sequence ID" value="NZ_CP007034.1"/>
</dbReference>
<name>W0EPT4_9BACT</name>
<dbReference type="eggNOG" id="COG1861">
    <property type="taxonomic scope" value="Bacteria"/>
</dbReference>
<dbReference type="PANTHER" id="PTHR42866:SF1">
    <property type="entry name" value="SPORE COAT POLYSACCHARIDE BIOSYNTHESIS PROTEIN SPSF"/>
    <property type="match status" value="1"/>
</dbReference>
<protein>
    <submittedName>
        <fullName evidence="1">Glycosyl transferase family 2</fullName>
    </submittedName>
</protein>
<keyword evidence="2" id="KW-1185">Reference proteome</keyword>
<dbReference type="HOGENOM" id="CLU_072501_0_0_10"/>
<dbReference type="GO" id="GO:0016740">
    <property type="term" value="F:transferase activity"/>
    <property type="evidence" value="ECO:0007669"/>
    <property type="project" value="UniProtKB-KW"/>
</dbReference>
<dbReference type="OrthoDB" id="9815559at2"/>
<proteinExistence type="predicted"/>
<dbReference type="SUPFAM" id="SSF53448">
    <property type="entry name" value="Nucleotide-diphospho-sugar transferases"/>
    <property type="match status" value="1"/>
</dbReference>
<accession>W0EPT4</accession>
<dbReference type="AlphaFoldDB" id="W0EPT4"/>
<evidence type="ECO:0000313" key="2">
    <source>
        <dbReference type="Proteomes" id="UP000018901"/>
    </source>
</evidence>
<dbReference type="PATRIC" id="fig|880074.11.peg.86"/>
<dbReference type="STRING" id="880074.BARVI_00415"/>
<dbReference type="EMBL" id="CP007034">
    <property type="protein sequence ID" value="AHF11568.1"/>
    <property type="molecule type" value="Genomic_DNA"/>
</dbReference>